<name>A0A0R2I4Y1_CARDV</name>
<dbReference type="AlphaFoldDB" id="A0A0R2I4Y1"/>
<dbReference type="Proteomes" id="UP000051658">
    <property type="component" value="Unassembled WGS sequence"/>
</dbReference>
<reference evidence="1 2" key="1">
    <citation type="journal article" date="2015" name="Genome Announc.">
        <title>Expanding the biotechnology potential of lactobacilli through comparative genomics of 213 strains and associated genera.</title>
        <authorList>
            <person name="Sun Z."/>
            <person name="Harris H.M."/>
            <person name="McCann A."/>
            <person name="Guo C."/>
            <person name="Argimon S."/>
            <person name="Zhang W."/>
            <person name="Yang X."/>
            <person name="Jeffery I.B."/>
            <person name="Cooney J.C."/>
            <person name="Kagawa T.F."/>
            <person name="Liu W."/>
            <person name="Song Y."/>
            <person name="Salvetti E."/>
            <person name="Wrobel A."/>
            <person name="Rasinkangas P."/>
            <person name="Parkhill J."/>
            <person name="Rea M.C."/>
            <person name="O'Sullivan O."/>
            <person name="Ritari J."/>
            <person name="Douillard F.P."/>
            <person name="Paul Ross R."/>
            <person name="Yang R."/>
            <person name="Briner A.E."/>
            <person name="Felis G.E."/>
            <person name="de Vos W.M."/>
            <person name="Barrangou R."/>
            <person name="Klaenhammer T.R."/>
            <person name="Caufield P.W."/>
            <person name="Cui Y."/>
            <person name="Zhang H."/>
            <person name="O'Toole P.W."/>
        </authorList>
    </citation>
    <scope>NUCLEOTIDE SEQUENCE [LARGE SCALE GENOMIC DNA]</scope>
    <source>
        <strain evidence="1 2">DSM 20623</strain>
    </source>
</reference>
<accession>A0A0R2I4Y1</accession>
<sequence length="102" mass="11474">MSSILIGLFFSNTGYASDDNKSKVGISFSEVEVDNGNSNKEILEKTTHNQIKKAENKKNLNLPSTMEAKYKYHNLLSLVLILLSIMLKGLTQRSEPLKKDRT</sequence>
<evidence type="ECO:0000313" key="2">
    <source>
        <dbReference type="Proteomes" id="UP000051658"/>
    </source>
</evidence>
<proteinExistence type="predicted"/>
<evidence type="ECO:0000313" key="1">
    <source>
        <dbReference type="EMBL" id="KRN56794.1"/>
    </source>
</evidence>
<dbReference type="PATRIC" id="fig|1449336.4.peg.818"/>
<protein>
    <submittedName>
        <fullName evidence="1">Uncharacterized protein</fullName>
    </submittedName>
</protein>
<comment type="caution">
    <text evidence="1">The sequence shown here is derived from an EMBL/GenBank/DDBJ whole genome shotgun (WGS) entry which is preliminary data.</text>
</comment>
<organism evidence="1 2">
    <name type="scientific">Carnobacterium divergens DSM 20623</name>
    <dbReference type="NCBI Taxonomy" id="1449336"/>
    <lineage>
        <taxon>Bacteria</taxon>
        <taxon>Bacillati</taxon>
        <taxon>Bacillota</taxon>
        <taxon>Bacilli</taxon>
        <taxon>Lactobacillales</taxon>
        <taxon>Carnobacteriaceae</taxon>
        <taxon>Carnobacterium</taxon>
    </lineage>
</organism>
<gene>
    <name evidence="1" type="ORF">IV74_GL000803</name>
</gene>
<dbReference type="EMBL" id="JQBS01000018">
    <property type="protein sequence ID" value="KRN56794.1"/>
    <property type="molecule type" value="Genomic_DNA"/>
</dbReference>
<keyword evidence="2" id="KW-1185">Reference proteome</keyword>